<dbReference type="SUPFAM" id="SSF51905">
    <property type="entry name" value="FAD/NAD(P)-binding domain"/>
    <property type="match status" value="1"/>
</dbReference>
<dbReference type="AlphaFoldDB" id="A0A846Y2W9"/>
<evidence type="ECO:0000259" key="3">
    <source>
        <dbReference type="Pfam" id="PF01494"/>
    </source>
</evidence>
<evidence type="ECO:0000313" key="5">
    <source>
        <dbReference type="Proteomes" id="UP000565711"/>
    </source>
</evidence>
<name>A0A846Y2W9_9NOCA</name>
<gene>
    <name evidence="4" type="ORF">HGA08_12165</name>
</gene>
<dbReference type="RefSeq" id="WP_067873690.1">
    <property type="nucleotide sequence ID" value="NZ_JAAXOP010000005.1"/>
</dbReference>
<dbReference type="Gene3D" id="3.30.9.30">
    <property type="match status" value="1"/>
</dbReference>
<keyword evidence="1" id="KW-0560">Oxidoreductase</keyword>
<feature type="domain" description="FAD-binding" evidence="3">
    <location>
        <begin position="7"/>
        <end position="363"/>
    </location>
</feature>
<evidence type="ECO:0000256" key="2">
    <source>
        <dbReference type="ARBA" id="ARBA00023033"/>
    </source>
</evidence>
<reference evidence="4 5" key="1">
    <citation type="submission" date="2020-04" db="EMBL/GenBank/DDBJ databases">
        <title>MicrobeNet Type strains.</title>
        <authorList>
            <person name="Nicholson A.C."/>
        </authorList>
    </citation>
    <scope>NUCLEOTIDE SEQUENCE [LARGE SCALE GENOMIC DNA]</scope>
    <source>
        <strain evidence="4 5">JCM 12354</strain>
    </source>
</reference>
<dbReference type="SUPFAM" id="SSF54373">
    <property type="entry name" value="FAD-linked reductases, C-terminal domain"/>
    <property type="match status" value="1"/>
</dbReference>
<dbReference type="Gene3D" id="3.50.50.60">
    <property type="entry name" value="FAD/NAD(P)-binding domain"/>
    <property type="match status" value="1"/>
</dbReference>
<dbReference type="InterPro" id="IPR002938">
    <property type="entry name" value="FAD-bd"/>
</dbReference>
<dbReference type="Proteomes" id="UP000565711">
    <property type="component" value="Unassembled WGS sequence"/>
</dbReference>
<dbReference type="PANTHER" id="PTHR13789:SF268">
    <property type="entry name" value="5-METHYLPHENAZINE-1-CARBOXYLATE 1-MONOOXYGENASE"/>
    <property type="match status" value="1"/>
</dbReference>
<dbReference type="PRINTS" id="PR00420">
    <property type="entry name" value="RNGMNOXGNASE"/>
</dbReference>
<evidence type="ECO:0000313" key="4">
    <source>
        <dbReference type="EMBL" id="NKY50969.1"/>
    </source>
</evidence>
<dbReference type="PANTHER" id="PTHR13789">
    <property type="entry name" value="MONOOXYGENASE"/>
    <property type="match status" value="1"/>
</dbReference>
<dbReference type="GO" id="GO:0071949">
    <property type="term" value="F:FAD binding"/>
    <property type="evidence" value="ECO:0007669"/>
    <property type="project" value="InterPro"/>
</dbReference>
<evidence type="ECO:0000256" key="1">
    <source>
        <dbReference type="ARBA" id="ARBA00023002"/>
    </source>
</evidence>
<proteinExistence type="predicted"/>
<dbReference type="Pfam" id="PF01494">
    <property type="entry name" value="FAD_binding_3"/>
    <property type="match status" value="1"/>
</dbReference>
<organism evidence="4 5">
    <name type="scientific">Nocardia vermiculata</name>
    <dbReference type="NCBI Taxonomy" id="257274"/>
    <lineage>
        <taxon>Bacteria</taxon>
        <taxon>Bacillati</taxon>
        <taxon>Actinomycetota</taxon>
        <taxon>Actinomycetes</taxon>
        <taxon>Mycobacteriales</taxon>
        <taxon>Nocardiaceae</taxon>
        <taxon>Nocardia</taxon>
    </lineage>
</organism>
<dbReference type="EMBL" id="JAAXOP010000005">
    <property type="protein sequence ID" value="NKY50969.1"/>
    <property type="molecule type" value="Genomic_DNA"/>
</dbReference>
<dbReference type="InterPro" id="IPR050493">
    <property type="entry name" value="FAD-dep_Monooxygenase_BioMet"/>
</dbReference>
<keyword evidence="5" id="KW-1185">Reference proteome</keyword>
<sequence length="407" mass="42807">MTGTTHAEVVIAGAGIAGLTAALALHARGLRVTVLEAAAQLQPLGVGINLQPAAADALGELDLRADLASFAIPTSQSLYLTQDGVELARRSFGGEVQQFSVHRGQLQMMLYAAATARLPAGSIVTGARVESAREAGECVAVRTTDGAEYVASAVLAADGVHSPLRSQLHPGADPYLSEGTTMYRGTCDAEQPFLDGRSMVLVYGANATRFLTYPISREAESEGRSLINWVAMVPGHGATELDDSGIRNIPTAATDVVALVRGWGFTWLDIEGLVAASDDVLEYPMVDREPLDSWGRGRVTLLGDAAHPMYPIGANGGSQAILDAMSLARHLAPVAGGGPAADIPAALRAYEDERRPVTTAVSQANRRLNATERGIAAKSADELREMSESGEFNRIQEAYARGDFDAV</sequence>
<accession>A0A846Y2W9</accession>
<dbReference type="InterPro" id="IPR036188">
    <property type="entry name" value="FAD/NAD-bd_sf"/>
</dbReference>
<comment type="caution">
    <text evidence="4">The sequence shown here is derived from an EMBL/GenBank/DDBJ whole genome shotgun (WGS) entry which is preliminary data.</text>
</comment>
<dbReference type="GO" id="GO:0004497">
    <property type="term" value="F:monooxygenase activity"/>
    <property type="evidence" value="ECO:0007669"/>
    <property type="project" value="UniProtKB-KW"/>
</dbReference>
<keyword evidence="2" id="KW-0503">Monooxygenase</keyword>
<protein>
    <submittedName>
        <fullName evidence="4">FAD-binding protein</fullName>
    </submittedName>
</protein>